<dbReference type="InterPro" id="IPR029962">
    <property type="entry name" value="TBL"/>
</dbReference>
<evidence type="ECO:0000259" key="2">
    <source>
        <dbReference type="Pfam" id="PF13839"/>
    </source>
</evidence>
<gene>
    <name evidence="3" type="ORF">Lalb_Chr16g0384261</name>
</gene>
<feature type="domain" description="Trichome birefringence-like C-terminal" evidence="2">
    <location>
        <begin position="6"/>
        <end position="58"/>
    </location>
</feature>
<sequence>MFGIFRWDYIRDGPNLVKNMDRLDAFEKGLTTWAHWVDTNVDPNKTKVFFQGISPFHSK</sequence>
<dbReference type="EMBL" id="WOCE01000016">
    <property type="protein sequence ID" value="KAE9597219.1"/>
    <property type="molecule type" value="Genomic_DNA"/>
</dbReference>
<proteinExistence type="inferred from homology"/>
<dbReference type="OrthoDB" id="1684937at2759"/>
<organism evidence="3 4">
    <name type="scientific">Lupinus albus</name>
    <name type="common">White lupine</name>
    <name type="synonym">Lupinus termis</name>
    <dbReference type="NCBI Taxonomy" id="3870"/>
    <lineage>
        <taxon>Eukaryota</taxon>
        <taxon>Viridiplantae</taxon>
        <taxon>Streptophyta</taxon>
        <taxon>Embryophyta</taxon>
        <taxon>Tracheophyta</taxon>
        <taxon>Spermatophyta</taxon>
        <taxon>Magnoliopsida</taxon>
        <taxon>eudicotyledons</taxon>
        <taxon>Gunneridae</taxon>
        <taxon>Pentapetalae</taxon>
        <taxon>rosids</taxon>
        <taxon>fabids</taxon>
        <taxon>Fabales</taxon>
        <taxon>Fabaceae</taxon>
        <taxon>Papilionoideae</taxon>
        <taxon>50 kb inversion clade</taxon>
        <taxon>genistoids sensu lato</taxon>
        <taxon>core genistoids</taxon>
        <taxon>Genisteae</taxon>
        <taxon>Lupinus</taxon>
    </lineage>
</organism>
<dbReference type="AlphaFoldDB" id="A0A6A4PB44"/>
<evidence type="ECO:0000256" key="1">
    <source>
        <dbReference type="ARBA" id="ARBA00007727"/>
    </source>
</evidence>
<evidence type="ECO:0000313" key="4">
    <source>
        <dbReference type="Proteomes" id="UP000447434"/>
    </source>
</evidence>
<dbReference type="Pfam" id="PF13839">
    <property type="entry name" value="PC-Esterase"/>
    <property type="match status" value="1"/>
</dbReference>
<comment type="caution">
    <text evidence="3">The sequence shown here is derived from an EMBL/GenBank/DDBJ whole genome shotgun (WGS) entry which is preliminary data.</text>
</comment>
<keyword evidence="4" id="KW-1185">Reference proteome</keyword>
<dbReference type="InterPro" id="IPR026057">
    <property type="entry name" value="TBL_C"/>
</dbReference>
<dbReference type="PANTHER" id="PTHR32285">
    <property type="entry name" value="PROTEIN TRICHOME BIREFRINGENCE-LIKE 9-RELATED"/>
    <property type="match status" value="1"/>
</dbReference>
<dbReference type="PANTHER" id="PTHR32285:SF42">
    <property type="entry name" value="PROTEIN TRICHOME BIREFRINGENCE-LIKE 37"/>
    <property type="match status" value="1"/>
</dbReference>
<accession>A0A6A4PB44</accession>
<evidence type="ECO:0000313" key="3">
    <source>
        <dbReference type="EMBL" id="KAE9597219.1"/>
    </source>
</evidence>
<dbReference type="Proteomes" id="UP000447434">
    <property type="component" value="Chromosome 16"/>
</dbReference>
<protein>
    <submittedName>
        <fullName evidence="3">Putative PC-Esterase, protein trichome birefringence-like 37/38</fullName>
    </submittedName>
</protein>
<name>A0A6A4PB44_LUPAL</name>
<dbReference type="GO" id="GO:0016413">
    <property type="term" value="F:O-acetyltransferase activity"/>
    <property type="evidence" value="ECO:0007669"/>
    <property type="project" value="InterPro"/>
</dbReference>
<comment type="similarity">
    <text evidence="1">Belongs to the PC-esterase family. TBL subfamily.</text>
</comment>
<dbReference type="GO" id="GO:0005794">
    <property type="term" value="C:Golgi apparatus"/>
    <property type="evidence" value="ECO:0007669"/>
    <property type="project" value="TreeGrafter"/>
</dbReference>
<reference evidence="4" key="1">
    <citation type="journal article" date="2020" name="Nat. Commun.">
        <title>Genome sequence of the cluster root forming white lupin.</title>
        <authorList>
            <person name="Hufnagel B."/>
            <person name="Marques A."/>
            <person name="Soriano A."/>
            <person name="Marques L."/>
            <person name="Divol F."/>
            <person name="Doumas P."/>
            <person name="Sallet E."/>
            <person name="Mancinotti D."/>
            <person name="Carrere S."/>
            <person name="Marande W."/>
            <person name="Arribat S."/>
            <person name="Keller J."/>
            <person name="Huneau C."/>
            <person name="Blein T."/>
            <person name="Aime D."/>
            <person name="Laguerre M."/>
            <person name="Taylor J."/>
            <person name="Schubert V."/>
            <person name="Nelson M."/>
            <person name="Geu-Flores F."/>
            <person name="Crespi M."/>
            <person name="Gallardo-Guerrero K."/>
            <person name="Delaux P.-M."/>
            <person name="Salse J."/>
            <person name="Berges H."/>
            <person name="Guyot R."/>
            <person name="Gouzy J."/>
            <person name="Peret B."/>
        </authorList>
    </citation>
    <scope>NUCLEOTIDE SEQUENCE [LARGE SCALE GENOMIC DNA]</scope>
    <source>
        <strain evidence="4">cv. Amiga</strain>
    </source>
</reference>